<proteinExistence type="predicted"/>
<protein>
    <recommendedName>
        <fullName evidence="3">YhcU family protein</fullName>
    </recommendedName>
</protein>
<evidence type="ECO:0000313" key="1">
    <source>
        <dbReference type="EMBL" id="KYD06894.1"/>
    </source>
</evidence>
<comment type="caution">
    <text evidence="1">The sequence shown here is derived from an EMBL/GenBank/DDBJ whole genome shotgun (WGS) entry which is preliminary data.</text>
</comment>
<dbReference type="Proteomes" id="UP000075455">
    <property type="component" value="Unassembled WGS sequence"/>
</dbReference>
<gene>
    <name evidence="1" type="ORF">B4119_0679</name>
</gene>
<sequence>MKVVYAVTEEQEEYMNYLVRYFYTNVFPYYFADEQIEEFEKLRILLPDGEHVTYNGTMKEAFQIISALQSLITIIEYIGENGDYERYRYLFERNIDILRRYGITFPFMIEQFANKRRYPCSAYFPSSSKWLM</sequence>
<dbReference type="PATRIC" id="fig|81408.3.peg.1939"/>
<organism evidence="1 2">
    <name type="scientific">Saccharococcus caldoxylosilyticus</name>
    <dbReference type="NCBI Taxonomy" id="81408"/>
    <lineage>
        <taxon>Bacteria</taxon>
        <taxon>Bacillati</taxon>
        <taxon>Bacillota</taxon>
        <taxon>Bacilli</taxon>
        <taxon>Bacillales</taxon>
        <taxon>Anoxybacillaceae</taxon>
        <taxon>Saccharococcus</taxon>
    </lineage>
</organism>
<evidence type="ECO:0008006" key="3">
    <source>
        <dbReference type="Google" id="ProtNLM"/>
    </source>
</evidence>
<dbReference type="InterPro" id="IPR020355">
    <property type="entry name" value="Uncharacterised_YhcU"/>
</dbReference>
<reference evidence="1 2" key="1">
    <citation type="submission" date="2016-01" db="EMBL/GenBank/DDBJ databases">
        <title>Draft Genome Sequences of Seven Thermophilic Sporeformers Isolated from Foods.</title>
        <authorList>
            <person name="Berendsen E.M."/>
            <person name="Wells-Bennik M.H."/>
            <person name="Krawcyk A.O."/>
            <person name="De Jong A."/>
            <person name="Holsappel S."/>
            <person name="Eijlander R.T."/>
            <person name="Kuipers O.P."/>
        </authorList>
    </citation>
    <scope>NUCLEOTIDE SEQUENCE [LARGE SCALE GENOMIC DNA]</scope>
    <source>
        <strain evidence="1 2">B4119</strain>
    </source>
</reference>
<dbReference type="eggNOG" id="ENOG5032XB2">
    <property type="taxonomic scope" value="Bacteria"/>
</dbReference>
<dbReference type="Pfam" id="PF17326">
    <property type="entry name" value="DUF5365"/>
    <property type="match status" value="1"/>
</dbReference>
<name>A0A150L3P1_9BACL</name>
<dbReference type="RefSeq" id="WP_061580322.1">
    <property type="nucleotide sequence ID" value="NZ_AP025623.1"/>
</dbReference>
<accession>A0A150L3P1</accession>
<evidence type="ECO:0000313" key="2">
    <source>
        <dbReference type="Proteomes" id="UP000075455"/>
    </source>
</evidence>
<dbReference type="EMBL" id="LQYS01000123">
    <property type="protein sequence ID" value="KYD06894.1"/>
    <property type="molecule type" value="Genomic_DNA"/>
</dbReference>
<dbReference type="AlphaFoldDB" id="A0A150L3P1"/>